<keyword evidence="1" id="KW-0808">Transferase</keyword>
<dbReference type="PANTHER" id="PTHR32385">
    <property type="entry name" value="MANNOSYL PHOSPHORYLINOSITOL CERAMIDE SYNTHASE"/>
    <property type="match status" value="1"/>
</dbReference>
<dbReference type="GO" id="GO:0016020">
    <property type="term" value="C:membrane"/>
    <property type="evidence" value="ECO:0007669"/>
    <property type="project" value="GOC"/>
</dbReference>
<dbReference type="Proteomes" id="UP000654075">
    <property type="component" value="Unassembled WGS sequence"/>
</dbReference>
<dbReference type="SUPFAM" id="SSF48452">
    <property type="entry name" value="TPR-like"/>
    <property type="match status" value="1"/>
</dbReference>
<protein>
    <submittedName>
        <fullName evidence="3">Uncharacterized protein</fullName>
    </submittedName>
</protein>
<evidence type="ECO:0000313" key="3">
    <source>
        <dbReference type="EMBL" id="CAE8594042.1"/>
    </source>
</evidence>
<evidence type="ECO:0000313" key="4">
    <source>
        <dbReference type="EMBL" id="CAE8693155.1"/>
    </source>
</evidence>
<dbReference type="Pfam" id="PF04488">
    <property type="entry name" value="Gly_transf_sug"/>
    <property type="match status" value="1"/>
</dbReference>
<keyword evidence="5" id="KW-1185">Reference proteome</keyword>
<feature type="region of interest" description="Disordered" evidence="2">
    <location>
        <begin position="267"/>
        <end position="294"/>
    </location>
</feature>
<dbReference type="SUPFAM" id="SSF53448">
    <property type="entry name" value="Nucleotide-diphospho-sugar transferases"/>
    <property type="match status" value="1"/>
</dbReference>
<evidence type="ECO:0000256" key="2">
    <source>
        <dbReference type="SAM" id="MobiDB-lite"/>
    </source>
</evidence>
<proteinExistence type="predicted"/>
<dbReference type="InterPro" id="IPR011990">
    <property type="entry name" value="TPR-like_helical_dom_sf"/>
</dbReference>
<feature type="non-terminal residue" evidence="3">
    <location>
        <position position="1"/>
    </location>
</feature>
<dbReference type="InterPro" id="IPR029044">
    <property type="entry name" value="Nucleotide-diphossugar_trans"/>
</dbReference>
<dbReference type="Proteomes" id="UP000626109">
    <property type="component" value="Unassembled WGS sequence"/>
</dbReference>
<dbReference type="OrthoDB" id="444450at2759"/>
<dbReference type="PANTHER" id="PTHR32385:SF15">
    <property type="entry name" value="INOSITOL PHOSPHOCERAMIDE MANNOSYLTRANSFERASE 1"/>
    <property type="match status" value="1"/>
</dbReference>
<name>A0A813E1G0_POLGL</name>
<organism evidence="3 5">
    <name type="scientific">Polarella glacialis</name>
    <name type="common">Dinoflagellate</name>
    <dbReference type="NCBI Taxonomy" id="89957"/>
    <lineage>
        <taxon>Eukaryota</taxon>
        <taxon>Sar</taxon>
        <taxon>Alveolata</taxon>
        <taxon>Dinophyceae</taxon>
        <taxon>Suessiales</taxon>
        <taxon>Suessiaceae</taxon>
        <taxon>Polarella</taxon>
    </lineage>
</organism>
<reference evidence="3" key="1">
    <citation type="submission" date="2021-02" db="EMBL/GenBank/DDBJ databases">
        <authorList>
            <person name="Dougan E. K."/>
            <person name="Rhodes N."/>
            <person name="Thang M."/>
            <person name="Chan C."/>
        </authorList>
    </citation>
    <scope>NUCLEOTIDE SEQUENCE</scope>
</reference>
<evidence type="ECO:0000256" key="1">
    <source>
        <dbReference type="ARBA" id="ARBA00022679"/>
    </source>
</evidence>
<gene>
    <name evidence="3" type="ORF">PGLA1383_LOCUS12618</name>
    <name evidence="4" type="ORF">PGLA2088_LOCUS28252</name>
</gene>
<dbReference type="EMBL" id="CAJNNW010027798">
    <property type="protein sequence ID" value="CAE8693155.1"/>
    <property type="molecule type" value="Genomic_DNA"/>
</dbReference>
<sequence length="387" mass="42358">FPVLVWEIAFRSWRRWFSASQGFRLLVWSDRNLSDCMSQEFREYLPAFLDLPGGIERSDIGRYCALYQRGGIYADLDYEARSNFFEELPSSKVSLVECRSKDAGLDVENSLMASPPRHPFWRLAIESCFAASGRHRWDDDRGGTGPRMLSALLKSMGSNASMIHVLPCIDFQRGIQADSGSRNCGHIADADARRQRGIHWSTTSHTAFVGAALRAEAFFVLHPELRGRAFFREPAVHHVAARSLGPPPVPARSAAEAEPLLDACRQGAGLKSPSRSGTDPGLRKHRCPSGGVPPVPRAEALLRNALELRPSASDVRYLLGSALQAQGRASEALFEYCGAIVFDPEMSSVRQPGEFATLGRVAWEAQQQAHSGGMGVQVGEGQSSCGS</sequence>
<dbReference type="AlphaFoldDB" id="A0A813E1G0"/>
<dbReference type="InterPro" id="IPR051706">
    <property type="entry name" value="Glycosyltransferase_domain"/>
</dbReference>
<dbReference type="EMBL" id="CAJNNV010006763">
    <property type="protein sequence ID" value="CAE8594042.1"/>
    <property type="molecule type" value="Genomic_DNA"/>
</dbReference>
<dbReference type="GO" id="GO:0051999">
    <property type="term" value="P:mannosyl-inositol phosphorylceramide biosynthetic process"/>
    <property type="evidence" value="ECO:0007669"/>
    <property type="project" value="TreeGrafter"/>
</dbReference>
<accession>A0A813E1G0</accession>
<dbReference type="Gene3D" id="1.25.40.10">
    <property type="entry name" value="Tetratricopeptide repeat domain"/>
    <property type="match status" value="1"/>
</dbReference>
<evidence type="ECO:0000313" key="5">
    <source>
        <dbReference type="Proteomes" id="UP000654075"/>
    </source>
</evidence>
<dbReference type="InterPro" id="IPR007577">
    <property type="entry name" value="GlycoTrfase_DXD_sugar-bd_CS"/>
</dbReference>
<dbReference type="GO" id="GO:0000030">
    <property type="term" value="F:mannosyltransferase activity"/>
    <property type="evidence" value="ECO:0007669"/>
    <property type="project" value="TreeGrafter"/>
</dbReference>
<dbReference type="Gene3D" id="3.90.550.20">
    <property type="match status" value="1"/>
</dbReference>
<comment type="caution">
    <text evidence="3">The sequence shown here is derived from an EMBL/GenBank/DDBJ whole genome shotgun (WGS) entry which is preliminary data.</text>
</comment>